<dbReference type="EMBL" id="JARTLD010000040">
    <property type="protein sequence ID" value="MED5018898.1"/>
    <property type="molecule type" value="Genomic_DNA"/>
</dbReference>
<evidence type="ECO:0000313" key="2">
    <source>
        <dbReference type="Proteomes" id="UP001343257"/>
    </source>
</evidence>
<comment type="caution">
    <text evidence="1">The sequence shown here is derived from an EMBL/GenBank/DDBJ whole genome shotgun (WGS) entry which is preliminary data.</text>
</comment>
<gene>
    <name evidence="1" type="ORF">P9847_16430</name>
</gene>
<dbReference type="Proteomes" id="UP001343257">
    <property type="component" value="Unassembled WGS sequence"/>
</dbReference>
<reference evidence="1 2" key="1">
    <citation type="submission" date="2023-03" db="EMBL/GenBank/DDBJ databases">
        <title>Bacillus Genome Sequencing.</title>
        <authorList>
            <person name="Dunlap C."/>
        </authorList>
    </citation>
    <scope>NUCLEOTIDE SEQUENCE [LARGE SCALE GENOMIC DNA]</scope>
    <source>
        <strain evidence="1 2">NRS-52</strain>
    </source>
</reference>
<name>A0ABU6PVI2_9BACL</name>
<accession>A0ABU6PVI2</accession>
<protein>
    <submittedName>
        <fullName evidence="1">Uncharacterized protein</fullName>
    </submittedName>
</protein>
<dbReference type="RefSeq" id="WP_328279508.1">
    <property type="nucleotide sequence ID" value="NZ_JARTLD010000040.1"/>
</dbReference>
<sequence>MTEEQHMNEEPQYPVCPFCGKAIVSAYFEGSYDGHIRVCGHIDASSSSEHIIQLLETPEEGAPLRVMVQRDRLDSVLSREDVNGEAKEQVRRYFEEKDAYLERIFTADIMEVYGAYVQRMNLLYDCAKKLDLPNQRFEAFLARDLSEPNRQTAMIRISDQIYSVVYP</sequence>
<evidence type="ECO:0000313" key="1">
    <source>
        <dbReference type="EMBL" id="MED5018898.1"/>
    </source>
</evidence>
<organism evidence="1 2">
    <name type="scientific">Paenibacillus chibensis</name>
    <dbReference type="NCBI Taxonomy" id="59846"/>
    <lineage>
        <taxon>Bacteria</taxon>
        <taxon>Bacillati</taxon>
        <taxon>Bacillota</taxon>
        <taxon>Bacilli</taxon>
        <taxon>Bacillales</taxon>
        <taxon>Paenibacillaceae</taxon>
        <taxon>Paenibacillus</taxon>
    </lineage>
</organism>
<keyword evidence="2" id="KW-1185">Reference proteome</keyword>
<proteinExistence type="predicted"/>